<dbReference type="RefSeq" id="WP_262626269.1">
    <property type="nucleotide sequence ID" value="NZ_CP094809.1"/>
</dbReference>
<dbReference type="Proteomes" id="UP001065705">
    <property type="component" value="Chromosome"/>
</dbReference>
<name>A0ABD7TSX4_9STAP</name>
<dbReference type="AlphaFoldDB" id="A0ABD7TSX4"/>
<evidence type="ECO:0000313" key="2">
    <source>
        <dbReference type="EMBL" id="UXU56829.1"/>
    </source>
</evidence>
<keyword evidence="1" id="KW-0175">Coiled coil</keyword>
<reference evidence="2" key="1">
    <citation type="submission" date="2022-03" db="EMBL/GenBank/DDBJ databases">
        <title>Comparative Genomics of East African Camel-Associated Staphylococcaceae spp.: Diversity and Inheritance of Traits Involved in Host-Pathogen Interactions.</title>
        <authorList>
            <person name="Akarsu H."/>
            <person name="Liljander A."/>
            <person name="Younan M."/>
            <person name="Brodard I."/>
            <person name="Glucks I."/>
            <person name="Labroussaa F."/>
            <person name="Overesch G."/>
            <person name="Kuhnert P."/>
            <person name="Perreten V."/>
            <person name="Drexler J.F."/>
            <person name="Corman V.M."/>
            <person name="Falquet L."/>
            <person name="Jores J."/>
        </authorList>
    </citation>
    <scope>NUCLEOTIDE SEQUENCE</scope>
    <source>
        <strain evidence="2">IVB6197</strain>
    </source>
</reference>
<dbReference type="EMBL" id="CP094809">
    <property type="protein sequence ID" value="UXU56829.1"/>
    <property type="molecule type" value="Genomic_DNA"/>
</dbReference>
<evidence type="ECO:0000256" key="1">
    <source>
        <dbReference type="SAM" id="Coils"/>
    </source>
</evidence>
<protein>
    <recommendedName>
        <fullName evidence="4">Phage protein</fullName>
    </recommendedName>
</protein>
<evidence type="ECO:0000313" key="3">
    <source>
        <dbReference type="Proteomes" id="UP001065705"/>
    </source>
</evidence>
<organism evidence="2 3">
    <name type="scientific">Staphylococcus agnetis</name>
    <dbReference type="NCBI Taxonomy" id="985762"/>
    <lineage>
        <taxon>Bacteria</taxon>
        <taxon>Bacillati</taxon>
        <taxon>Bacillota</taxon>
        <taxon>Bacilli</taxon>
        <taxon>Bacillales</taxon>
        <taxon>Staphylococcaceae</taxon>
        <taxon>Staphylococcus</taxon>
    </lineage>
</organism>
<proteinExistence type="predicted"/>
<feature type="coiled-coil region" evidence="1">
    <location>
        <begin position="60"/>
        <end position="94"/>
    </location>
</feature>
<gene>
    <name evidence="2" type="ORF">MUA95_09715</name>
</gene>
<sequence>MKPKFRVWDKKQEKMESDYTTFFLDSDGKLWEEYDDSLKRYDTPNTEIEIVNDERYDVVIEDYKSERDTLIADITRLRAERDEYKRKLDDVVELFTRHINYKLSVSHNTWYINLRHKLDEVLKDENQS</sequence>
<accession>A0ABD7TSX4</accession>
<evidence type="ECO:0008006" key="4">
    <source>
        <dbReference type="Google" id="ProtNLM"/>
    </source>
</evidence>